<name>A0A6A6I0N8_9PLEO</name>
<sequence length="344" mass="36655">MVIGGNAASSSPMRRTPGSKWPDALRAAALTSCRRAHRLTHRFDLDADVQSARQSTKNVEASLQPQRQGACRKAETVQSVNAGDAVACKEALDLGKPRSKPYGMEFFVSQEIQETAHGRLVASIRCPHVAETGIEPIVHDPELTKDGIHGLGDSLEASRVAVAAQHAPGGVRIPSGLCFAIDCPPRKPPLALNSGRHQLCAVAGRNFVFETPVSMLTINPYCCGGQFGGSLPKNSSSGRDRELVSDPDLDPVHSPNDCEPVSRSAACPESPGFCLNTRSSHGSTHPTSALPLIEMSPYAKPQSTSPLCSCRRQSRRPARSFDRCIHRGCAGDLNRRAGRASPGG</sequence>
<dbReference type="AlphaFoldDB" id="A0A6A6I0N8"/>
<keyword evidence="3" id="KW-1185">Reference proteome</keyword>
<feature type="region of interest" description="Disordered" evidence="1">
    <location>
        <begin position="233"/>
        <end position="263"/>
    </location>
</feature>
<dbReference type="GeneID" id="54587833"/>
<gene>
    <name evidence="2" type="ORF">BU26DRAFT_581763</name>
</gene>
<protein>
    <submittedName>
        <fullName evidence="2">Uncharacterized protein</fullName>
    </submittedName>
</protein>
<organism evidence="2 3">
    <name type="scientific">Trematosphaeria pertusa</name>
    <dbReference type="NCBI Taxonomy" id="390896"/>
    <lineage>
        <taxon>Eukaryota</taxon>
        <taxon>Fungi</taxon>
        <taxon>Dikarya</taxon>
        <taxon>Ascomycota</taxon>
        <taxon>Pezizomycotina</taxon>
        <taxon>Dothideomycetes</taxon>
        <taxon>Pleosporomycetidae</taxon>
        <taxon>Pleosporales</taxon>
        <taxon>Massarineae</taxon>
        <taxon>Trematosphaeriaceae</taxon>
        <taxon>Trematosphaeria</taxon>
    </lineage>
</organism>
<dbReference type="EMBL" id="ML987205">
    <property type="protein sequence ID" value="KAF2243542.1"/>
    <property type="molecule type" value="Genomic_DNA"/>
</dbReference>
<accession>A0A6A6I0N8</accession>
<dbReference type="Proteomes" id="UP000800094">
    <property type="component" value="Unassembled WGS sequence"/>
</dbReference>
<evidence type="ECO:0000313" key="3">
    <source>
        <dbReference type="Proteomes" id="UP000800094"/>
    </source>
</evidence>
<reference evidence="2" key="1">
    <citation type="journal article" date="2020" name="Stud. Mycol.">
        <title>101 Dothideomycetes genomes: a test case for predicting lifestyles and emergence of pathogens.</title>
        <authorList>
            <person name="Haridas S."/>
            <person name="Albert R."/>
            <person name="Binder M."/>
            <person name="Bloem J."/>
            <person name="Labutti K."/>
            <person name="Salamov A."/>
            <person name="Andreopoulos B."/>
            <person name="Baker S."/>
            <person name="Barry K."/>
            <person name="Bills G."/>
            <person name="Bluhm B."/>
            <person name="Cannon C."/>
            <person name="Castanera R."/>
            <person name="Culley D."/>
            <person name="Daum C."/>
            <person name="Ezra D."/>
            <person name="Gonzalez J."/>
            <person name="Henrissat B."/>
            <person name="Kuo A."/>
            <person name="Liang C."/>
            <person name="Lipzen A."/>
            <person name="Lutzoni F."/>
            <person name="Magnuson J."/>
            <person name="Mondo S."/>
            <person name="Nolan M."/>
            <person name="Ohm R."/>
            <person name="Pangilinan J."/>
            <person name="Park H.-J."/>
            <person name="Ramirez L."/>
            <person name="Alfaro M."/>
            <person name="Sun H."/>
            <person name="Tritt A."/>
            <person name="Yoshinaga Y."/>
            <person name="Zwiers L.-H."/>
            <person name="Turgeon B."/>
            <person name="Goodwin S."/>
            <person name="Spatafora J."/>
            <person name="Crous P."/>
            <person name="Grigoriev I."/>
        </authorList>
    </citation>
    <scope>NUCLEOTIDE SEQUENCE</scope>
    <source>
        <strain evidence="2">CBS 122368</strain>
    </source>
</reference>
<feature type="region of interest" description="Disordered" evidence="1">
    <location>
        <begin position="1"/>
        <end position="20"/>
    </location>
</feature>
<evidence type="ECO:0000256" key="1">
    <source>
        <dbReference type="SAM" id="MobiDB-lite"/>
    </source>
</evidence>
<proteinExistence type="predicted"/>
<dbReference type="RefSeq" id="XP_033678546.1">
    <property type="nucleotide sequence ID" value="XM_033834503.1"/>
</dbReference>
<evidence type="ECO:0000313" key="2">
    <source>
        <dbReference type="EMBL" id="KAF2243542.1"/>
    </source>
</evidence>